<protein>
    <submittedName>
        <fullName evidence="1">RDH13 isoform 13</fullName>
    </submittedName>
</protein>
<organism evidence="1">
    <name type="scientific">Pongo abelii</name>
    <name type="common">Sumatran orangutan</name>
    <name type="synonym">Pongo pygmaeus abelii</name>
    <dbReference type="NCBI Taxonomy" id="9601"/>
    <lineage>
        <taxon>Eukaryota</taxon>
        <taxon>Metazoa</taxon>
        <taxon>Chordata</taxon>
        <taxon>Craniata</taxon>
        <taxon>Vertebrata</taxon>
        <taxon>Euteleostomi</taxon>
        <taxon>Mammalia</taxon>
        <taxon>Eutheria</taxon>
        <taxon>Euarchontoglires</taxon>
        <taxon>Primates</taxon>
        <taxon>Haplorrhini</taxon>
        <taxon>Catarrhini</taxon>
        <taxon>Hominidae</taxon>
        <taxon>Pongo</taxon>
    </lineage>
</organism>
<sequence length="42" mass="4730">MEKCEAAAKDIRGETLNHHVNARHLDLASLQSIREFAAKIIE</sequence>
<reference evidence="1" key="1">
    <citation type="submission" date="2017-12" db="EMBL/GenBank/DDBJ databases">
        <title>High-resolution comparative analysis of great ape genomes.</title>
        <authorList>
            <person name="Pollen A."/>
            <person name="Hastie A."/>
            <person name="Hormozdiari F."/>
            <person name="Dougherty M."/>
            <person name="Liu R."/>
            <person name="Chaisson M."/>
            <person name="Hoppe E."/>
            <person name="Hill C."/>
            <person name="Pang A."/>
            <person name="Hillier L."/>
            <person name="Baker C."/>
            <person name="Armstrong J."/>
            <person name="Shendure J."/>
            <person name="Paten B."/>
            <person name="Wilson R."/>
            <person name="Chao H."/>
            <person name="Schneider V."/>
            <person name="Ventura M."/>
            <person name="Kronenberg Z."/>
            <person name="Murali S."/>
            <person name="Gordon D."/>
            <person name="Cantsilieris S."/>
            <person name="Munson K."/>
            <person name="Nelson B."/>
            <person name="Raja A."/>
            <person name="Underwood J."/>
            <person name="Diekhans M."/>
            <person name="Fiddes I."/>
            <person name="Haussler D."/>
            <person name="Eichler E."/>
        </authorList>
    </citation>
    <scope>NUCLEOTIDE SEQUENCE [LARGE SCALE GENOMIC DNA]</scope>
    <source>
        <strain evidence="1">Susie</strain>
    </source>
</reference>
<accession>A0A2J8R048</accession>
<feature type="non-terminal residue" evidence="1">
    <location>
        <position position="42"/>
    </location>
</feature>
<gene>
    <name evidence="1" type="ORF">CR201_G0055304</name>
</gene>
<name>A0A2J8R048_PONAB</name>
<evidence type="ECO:0000313" key="1">
    <source>
        <dbReference type="EMBL" id="PNJ01885.1"/>
    </source>
</evidence>
<dbReference type="EMBL" id="NDHI03003906">
    <property type="protein sequence ID" value="PNJ01885.1"/>
    <property type="molecule type" value="Genomic_DNA"/>
</dbReference>
<proteinExistence type="predicted"/>
<dbReference type="AlphaFoldDB" id="A0A2J8R048"/>
<comment type="caution">
    <text evidence="1">The sequence shown here is derived from an EMBL/GenBank/DDBJ whole genome shotgun (WGS) entry which is preliminary data.</text>
</comment>